<feature type="transmembrane region" description="Helical" evidence="6">
    <location>
        <begin position="477"/>
        <end position="497"/>
    </location>
</feature>
<dbReference type="Pfam" id="PF13424">
    <property type="entry name" value="TPR_12"/>
    <property type="match status" value="1"/>
</dbReference>
<dbReference type="InterPro" id="IPR051476">
    <property type="entry name" value="Bac_ResReg_Asp_Phosphatase"/>
</dbReference>
<comment type="subcellular location">
    <subcellularLocation>
        <location evidence="1">Cytoplasm</location>
    </subcellularLocation>
</comment>
<gene>
    <name evidence="8" type="ORF">JMA39_10230</name>
</gene>
<evidence type="ECO:0000256" key="7">
    <source>
        <dbReference type="SAM" id="SignalP"/>
    </source>
</evidence>
<evidence type="ECO:0000256" key="3">
    <source>
        <dbReference type="ARBA" id="ARBA00022737"/>
    </source>
</evidence>
<comment type="similarity">
    <text evidence="5">Belongs to the Rap family.</text>
</comment>
<evidence type="ECO:0000256" key="1">
    <source>
        <dbReference type="ARBA" id="ARBA00004496"/>
    </source>
</evidence>
<proteinExistence type="inferred from homology"/>
<keyword evidence="3" id="KW-0677">Repeat</keyword>
<name>A0ABS1SY87_9GAMM</name>
<evidence type="ECO:0000256" key="6">
    <source>
        <dbReference type="SAM" id="Phobius"/>
    </source>
</evidence>
<dbReference type="Gene3D" id="1.25.40.10">
    <property type="entry name" value="Tetratricopeptide repeat domain"/>
    <property type="match status" value="2"/>
</dbReference>
<dbReference type="InterPro" id="IPR011990">
    <property type="entry name" value="TPR-like_helical_dom_sf"/>
</dbReference>
<reference evidence="8 9" key="1">
    <citation type="submission" date="2021-01" db="EMBL/GenBank/DDBJ databases">
        <title>Genome sequence of Shewanella schlegeliana JCM 11561.</title>
        <authorList>
            <person name="Zhang H."/>
            <person name="Li C."/>
        </authorList>
    </citation>
    <scope>NUCLEOTIDE SEQUENCE [LARGE SCALE GENOMIC DNA]</scope>
    <source>
        <strain evidence="8 9">JCM 11561</strain>
    </source>
</reference>
<dbReference type="SMART" id="SM00028">
    <property type="entry name" value="TPR"/>
    <property type="match status" value="4"/>
</dbReference>
<dbReference type="Proteomes" id="UP000604898">
    <property type="component" value="Unassembled WGS sequence"/>
</dbReference>
<feature type="signal peptide" evidence="7">
    <location>
        <begin position="1"/>
        <end position="22"/>
    </location>
</feature>
<accession>A0ABS1SY87</accession>
<sequence length="725" mass="82610">MRTFITLLTIILLPFFSNQAHSAARDEQLTEMQIREAAKTLERSLSKTLPSLPNFGSVAEFNRFAENQRLSQAELKRDIQLLARLKMELYNKDKDRYIIAKRLIEQLELISNSAFDKSYVLMLKGRHAGRSQQDYTSAISLYQQAVTLMEMSTDETSLILRYTLQEHLGMMHMILREETTALLHLKELSRLSKQLQNDYLIAHAESVLGKYFYKQNQLGKSLSHYTEATKYSQGDKSSSQSAHIELQLARIYRDLESWEEALSAANNAAETFSQLGNENYVSSSMTVIAMIYANQGQWYKAIDYHLNAQHIESKLGNYIGLGLNLHNLGEAYYKIGDTHSALENLKRANEIFTSRKSNHYLVYNDLLISEVAANDANWEMSLDYASKAADIAESKQLNAELKEAISRQTDAFEALGLYEEAFNSAKKLNSLNKLIQPQSTGFDEQKSIIAEQKLELSLSQAQNELQTKIEQFNNARLVTIFCVFALCLTLLILLKLWRHKNKLSIETKMLQQTQLLEPFTRLHGYLAFKQDYANSSNNPMKTMALISLSDQLNADISQGYECNSEMNKQQILAIKNSLNCHTYVIRPGLFLLGFNESIEPNHLLTLLRNIISNHHGKTSLHMGILHLPLLADPAIKLTAAQHYGSLQMMLHAARTLGNDKDYFVTMKMLNFASAGIFNNPLYLNIEKSIVRGIIKVDTNGNKEKIIWPRWKSHQDIDINEDKLAI</sequence>
<keyword evidence="9" id="KW-1185">Reference proteome</keyword>
<evidence type="ECO:0000256" key="2">
    <source>
        <dbReference type="ARBA" id="ARBA00022490"/>
    </source>
</evidence>
<evidence type="ECO:0000313" key="9">
    <source>
        <dbReference type="Proteomes" id="UP000604898"/>
    </source>
</evidence>
<evidence type="ECO:0000256" key="4">
    <source>
        <dbReference type="ARBA" id="ARBA00022803"/>
    </source>
</evidence>
<evidence type="ECO:0000256" key="5">
    <source>
        <dbReference type="ARBA" id="ARBA00038253"/>
    </source>
</evidence>
<dbReference type="PANTHER" id="PTHR46630:SF1">
    <property type="entry name" value="TETRATRICOPEPTIDE REPEAT PROTEIN 29"/>
    <property type="match status" value="1"/>
</dbReference>
<keyword evidence="6" id="KW-1133">Transmembrane helix</keyword>
<keyword evidence="6" id="KW-0472">Membrane</keyword>
<organism evidence="8 9">
    <name type="scientific">Shewanella schlegeliana</name>
    <dbReference type="NCBI Taxonomy" id="190308"/>
    <lineage>
        <taxon>Bacteria</taxon>
        <taxon>Pseudomonadati</taxon>
        <taxon>Pseudomonadota</taxon>
        <taxon>Gammaproteobacteria</taxon>
        <taxon>Alteromonadales</taxon>
        <taxon>Shewanellaceae</taxon>
        <taxon>Shewanella</taxon>
    </lineage>
</organism>
<dbReference type="PANTHER" id="PTHR46630">
    <property type="entry name" value="TETRATRICOPEPTIDE REPEAT PROTEIN 29"/>
    <property type="match status" value="1"/>
</dbReference>
<dbReference type="InterPro" id="IPR019734">
    <property type="entry name" value="TPR_rpt"/>
</dbReference>
<keyword evidence="7" id="KW-0732">Signal</keyword>
<keyword evidence="4" id="KW-0802">TPR repeat</keyword>
<keyword evidence="6" id="KW-0812">Transmembrane</keyword>
<protein>
    <submittedName>
        <fullName evidence="8">Tetratricopeptide repeat protein</fullName>
    </submittedName>
</protein>
<comment type="caution">
    <text evidence="8">The sequence shown here is derived from an EMBL/GenBank/DDBJ whole genome shotgun (WGS) entry which is preliminary data.</text>
</comment>
<feature type="chain" id="PRO_5045089458" evidence="7">
    <location>
        <begin position="23"/>
        <end position="725"/>
    </location>
</feature>
<dbReference type="EMBL" id="JAESVD010000005">
    <property type="protein sequence ID" value="MBL4913518.1"/>
    <property type="molecule type" value="Genomic_DNA"/>
</dbReference>
<evidence type="ECO:0000313" key="8">
    <source>
        <dbReference type="EMBL" id="MBL4913518.1"/>
    </source>
</evidence>
<keyword evidence="2" id="KW-0963">Cytoplasm</keyword>
<dbReference type="SUPFAM" id="SSF48452">
    <property type="entry name" value="TPR-like"/>
    <property type="match status" value="1"/>
</dbReference>